<dbReference type="InterPro" id="IPR050118">
    <property type="entry name" value="Pur/Pyrimidine_PRTase"/>
</dbReference>
<dbReference type="GO" id="GO:0032265">
    <property type="term" value="P:XMP salvage"/>
    <property type="evidence" value="ECO:0007669"/>
    <property type="project" value="UniProtKB-UniRule"/>
</dbReference>
<evidence type="ECO:0000256" key="1">
    <source>
        <dbReference type="ARBA" id="ARBA00022490"/>
    </source>
</evidence>
<keyword evidence="3 5" id="KW-0808">Transferase</keyword>
<feature type="binding site" evidence="5">
    <location>
        <position position="20"/>
    </location>
    <ligand>
        <name>xanthine</name>
        <dbReference type="ChEBI" id="CHEBI:17712"/>
    </ligand>
</feature>
<feature type="domain" description="Phosphoribosyltransferase" evidence="7">
    <location>
        <begin position="36"/>
        <end position="157"/>
    </location>
</feature>
<organism evidence="8 9">
    <name type="scientific">Vagococcus lutrae</name>
    <dbReference type="NCBI Taxonomy" id="81947"/>
    <lineage>
        <taxon>Bacteria</taxon>
        <taxon>Bacillati</taxon>
        <taxon>Bacillota</taxon>
        <taxon>Bacilli</taxon>
        <taxon>Lactobacillales</taxon>
        <taxon>Enterococcaceae</taxon>
        <taxon>Vagococcus</taxon>
    </lineage>
</organism>
<dbReference type="InterPro" id="IPR029057">
    <property type="entry name" value="PRTase-like"/>
</dbReference>
<keyword evidence="4 5" id="KW-0660">Purine salvage</keyword>
<dbReference type="EC" id="2.4.2.22" evidence="5 6"/>
<comment type="pathway">
    <text evidence="5">Purine metabolism; XMP biosynthesis via salvage pathway; XMP from xanthine: step 1/1.</text>
</comment>
<evidence type="ECO:0000256" key="2">
    <source>
        <dbReference type="ARBA" id="ARBA00022676"/>
    </source>
</evidence>
<evidence type="ECO:0000313" key="9">
    <source>
        <dbReference type="Proteomes" id="UP001179600"/>
    </source>
</evidence>
<dbReference type="GO" id="GO:0005737">
    <property type="term" value="C:cytoplasm"/>
    <property type="evidence" value="ECO:0007669"/>
    <property type="project" value="UniProtKB-SubCell"/>
</dbReference>
<dbReference type="EMBL" id="CP116507">
    <property type="protein sequence ID" value="WCG23206.1"/>
    <property type="molecule type" value="Genomic_DNA"/>
</dbReference>
<dbReference type="InterPro" id="IPR010079">
    <property type="entry name" value="Xanthine_PRibTrfase"/>
</dbReference>
<proteinExistence type="inferred from homology"/>
<feature type="binding site" evidence="5">
    <location>
        <begin position="128"/>
        <end position="132"/>
    </location>
    <ligand>
        <name>5-phospho-alpha-D-ribose 1-diphosphate</name>
        <dbReference type="ChEBI" id="CHEBI:58017"/>
    </ligand>
</feature>
<accession>A0AAE9XGC2</accession>
<dbReference type="PANTHER" id="PTHR43864:SF1">
    <property type="entry name" value="XANTHINE PHOSPHORIBOSYLTRANSFERASE"/>
    <property type="match status" value="1"/>
</dbReference>
<feature type="binding site" evidence="5">
    <location>
        <position position="156"/>
    </location>
    <ligand>
        <name>xanthine</name>
        <dbReference type="ChEBI" id="CHEBI:17712"/>
    </ligand>
</feature>
<comment type="subcellular location">
    <subcellularLocation>
        <location evidence="5">Cytoplasm</location>
    </subcellularLocation>
</comment>
<dbReference type="Pfam" id="PF00156">
    <property type="entry name" value="Pribosyltran"/>
    <property type="match status" value="1"/>
</dbReference>
<dbReference type="Gene3D" id="3.40.50.2020">
    <property type="match status" value="1"/>
</dbReference>
<evidence type="ECO:0000256" key="5">
    <source>
        <dbReference type="HAMAP-Rule" id="MF_01184"/>
    </source>
</evidence>
<dbReference type="NCBIfam" id="NF006671">
    <property type="entry name" value="PRK09219.1"/>
    <property type="match status" value="1"/>
</dbReference>
<dbReference type="InterPro" id="IPR000836">
    <property type="entry name" value="PRTase_dom"/>
</dbReference>
<dbReference type="NCBIfam" id="TIGR01744">
    <property type="entry name" value="XPRTase"/>
    <property type="match status" value="1"/>
</dbReference>
<sequence length="196" mass="21342">MKQLQEKILKEGTVLAQGVLKVDRFLTHQVDPQLMAAIGQDFANYFAEEKITKVVTLEASGITPAVFTALSLDVPMIYARKSKSLTLSDELLTSSVYSFTKQVTSDISISRHLLTEEDTVLIIDDFLANGQAAKGLIELCQQAGANVAGLGIVIEKSFQSGRQLLEDAGIHVYSQARIASLDNGEITFVEKETIHG</sequence>
<dbReference type="GO" id="GO:0006166">
    <property type="term" value="P:purine ribonucleoside salvage"/>
    <property type="evidence" value="ECO:0007669"/>
    <property type="project" value="UniProtKB-KW"/>
</dbReference>
<dbReference type="CDD" id="cd06223">
    <property type="entry name" value="PRTases_typeI"/>
    <property type="match status" value="1"/>
</dbReference>
<comment type="subunit">
    <text evidence="5">Homodimer.</text>
</comment>
<comment type="catalytic activity">
    <reaction evidence="5">
        <text>XMP + diphosphate = xanthine + 5-phospho-alpha-D-ribose 1-diphosphate</text>
        <dbReference type="Rhea" id="RHEA:10800"/>
        <dbReference type="ChEBI" id="CHEBI:17712"/>
        <dbReference type="ChEBI" id="CHEBI:33019"/>
        <dbReference type="ChEBI" id="CHEBI:57464"/>
        <dbReference type="ChEBI" id="CHEBI:58017"/>
        <dbReference type="EC" id="2.4.2.22"/>
    </reaction>
</comment>
<evidence type="ECO:0000256" key="3">
    <source>
        <dbReference type="ARBA" id="ARBA00022679"/>
    </source>
</evidence>
<dbReference type="PANTHER" id="PTHR43864">
    <property type="entry name" value="HYPOXANTHINE/GUANINE PHOSPHORIBOSYLTRANSFERASE"/>
    <property type="match status" value="1"/>
</dbReference>
<comment type="similarity">
    <text evidence="5">Belongs to the purine/pyrimidine phosphoribosyltransferase family. Xpt subfamily.</text>
</comment>
<evidence type="ECO:0000256" key="4">
    <source>
        <dbReference type="ARBA" id="ARBA00022726"/>
    </source>
</evidence>
<keyword evidence="2 5" id="KW-0328">Glycosyltransferase</keyword>
<evidence type="ECO:0000256" key="6">
    <source>
        <dbReference type="NCBIfam" id="TIGR01744"/>
    </source>
</evidence>
<reference evidence="8" key="1">
    <citation type="submission" date="2023-01" db="EMBL/GenBank/DDBJ databases">
        <title>Oxazolidinone resistance genes in florfenicol resistant enterococci from beef cattle and veal calves at slaughter.</title>
        <authorList>
            <person name="Biggel M."/>
        </authorList>
    </citation>
    <scope>NUCLEOTIDE SEQUENCE</scope>
    <source>
        <strain evidence="8">K204-1</strain>
    </source>
</reference>
<dbReference type="GO" id="GO:0000310">
    <property type="term" value="F:xanthine phosphoribosyltransferase activity"/>
    <property type="evidence" value="ECO:0007669"/>
    <property type="project" value="UniProtKB-UniRule"/>
</dbReference>
<protein>
    <recommendedName>
        <fullName evidence="5 6">Xanthine phosphoribosyltransferase</fullName>
        <shortName evidence="5">XPRTase</shortName>
        <ecNumber evidence="5 6">2.4.2.22</ecNumber>
    </recommendedName>
</protein>
<keyword evidence="1 5" id="KW-0963">Cytoplasm</keyword>
<evidence type="ECO:0000313" key="8">
    <source>
        <dbReference type="EMBL" id="WCG23206.1"/>
    </source>
</evidence>
<dbReference type="Proteomes" id="UP001179600">
    <property type="component" value="Chromosome"/>
</dbReference>
<dbReference type="HAMAP" id="MF_01184">
    <property type="entry name" value="XPRTase"/>
    <property type="match status" value="1"/>
</dbReference>
<name>A0AAE9XGC2_9ENTE</name>
<dbReference type="AlphaFoldDB" id="A0AAE9XGC2"/>
<dbReference type="GO" id="GO:0046110">
    <property type="term" value="P:xanthine metabolic process"/>
    <property type="evidence" value="ECO:0007669"/>
    <property type="project" value="UniProtKB-UniRule"/>
</dbReference>
<gene>
    <name evidence="5" type="primary">xpt</name>
    <name evidence="8" type="ORF">PML95_02910</name>
</gene>
<feature type="binding site" evidence="5">
    <location>
        <position position="27"/>
    </location>
    <ligand>
        <name>xanthine</name>
        <dbReference type="ChEBI" id="CHEBI:17712"/>
    </ligand>
</feature>
<dbReference type="SUPFAM" id="SSF53271">
    <property type="entry name" value="PRTase-like"/>
    <property type="match status" value="1"/>
</dbReference>
<dbReference type="RefSeq" id="WP_272163555.1">
    <property type="nucleotide sequence ID" value="NZ_CP116507.1"/>
</dbReference>
<evidence type="ECO:0000259" key="7">
    <source>
        <dbReference type="Pfam" id="PF00156"/>
    </source>
</evidence>
<comment type="function">
    <text evidence="5">Converts the preformed base xanthine, a product of nucleic acid breakdown, to xanthosine 5'-monophosphate (XMP), so it can be reused for RNA or DNA synthesis.</text>
</comment>